<feature type="compositionally biased region" description="Basic and acidic residues" evidence="1">
    <location>
        <begin position="10"/>
        <end position="24"/>
    </location>
</feature>
<keyword evidence="2" id="KW-1185">Reference proteome</keyword>
<name>A0A1I8FGB4_9PLAT</name>
<dbReference type="AlphaFoldDB" id="A0A1I8FGB4"/>
<organism evidence="2 3">
    <name type="scientific">Macrostomum lignano</name>
    <dbReference type="NCBI Taxonomy" id="282301"/>
    <lineage>
        <taxon>Eukaryota</taxon>
        <taxon>Metazoa</taxon>
        <taxon>Spiralia</taxon>
        <taxon>Lophotrochozoa</taxon>
        <taxon>Platyhelminthes</taxon>
        <taxon>Rhabditophora</taxon>
        <taxon>Macrostomorpha</taxon>
        <taxon>Macrostomida</taxon>
        <taxon>Macrostomidae</taxon>
        <taxon>Macrostomum</taxon>
    </lineage>
</organism>
<evidence type="ECO:0000313" key="2">
    <source>
        <dbReference type="Proteomes" id="UP000095280"/>
    </source>
</evidence>
<feature type="region of interest" description="Disordered" evidence="1">
    <location>
        <begin position="133"/>
        <end position="152"/>
    </location>
</feature>
<sequence length="167" mass="18305">MEAEASAGEIVKEEDNEKTEAEHEAEAEDDSATVAKEEADAARKALASQLESERAAFSRQAAELAASLASLAEEQRARRTAEARLAEAEASLSRLHGCIAGEQTSYTPQEKQEMTSDVRQLKSYFESLSGCVAAPRGSVGDRQQQPKAVRERARRLLEQRRSRLARS</sequence>
<feature type="region of interest" description="Disordered" evidence="1">
    <location>
        <begin position="1"/>
        <end position="52"/>
    </location>
</feature>
<protein>
    <submittedName>
        <fullName evidence="3">BAG domain-containing protein</fullName>
    </submittedName>
</protein>
<evidence type="ECO:0000313" key="3">
    <source>
        <dbReference type="WBParaSite" id="maker-unitig_31921-snap-gene-0.2-mRNA-1"/>
    </source>
</evidence>
<reference evidence="3" key="1">
    <citation type="submission" date="2016-11" db="UniProtKB">
        <authorList>
            <consortium name="WormBaseParasite"/>
        </authorList>
    </citation>
    <scope>IDENTIFICATION</scope>
</reference>
<accession>A0A1I8FGB4</accession>
<dbReference type="Proteomes" id="UP000095280">
    <property type="component" value="Unplaced"/>
</dbReference>
<evidence type="ECO:0000256" key="1">
    <source>
        <dbReference type="SAM" id="MobiDB-lite"/>
    </source>
</evidence>
<proteinExistence type="predicted"/>
<dbReference type="WBParaSite" id="maker-unitig_31921-snap-gene-0.2-mRNA-1">
    <property type="protein sequence ID" value="maker-unitig_31921-snap-gene-0.2-mRNA-1"/>
    <property type="gene ID" value="maker-unitig_31921-snap-gene-0.2"/>
</dbReference>